<evidence type="ECO:0000313" key="1">
    <source>
        <dbReference type="EMBL" id="WPC21093.1"/>
    </source>
</evidence>
<reference evidence="2" key="1">
    <citation type="submission" date="2024-06" db="EMBL/GenBank/DDBJ databases">
        <authorList>
            <person name="Chang H.C."/>
            <person name="Mun S.Y."/>
        </authorList>
    </citation>
    <scope>NUCLEOTIDE SEQUENCE [LARGE SCALE GENOMIC DNA]</scope>
    <source>
        <strain evidence="2">KT1</strain>
    </source>
</reference>
<dbReference type="Proteomes" id="UP001302696">
    <property type="component" value="Chromosome"/>
</dbReference>
<accession>A0ABZ0Q3A8</accession>
<dbReference type="RefSeq" id="WP_323707387.1">
    <property type="nucleotide sequence ID" value="NZ_CP104774.1"/>
</dbReference>
<dbReference type="EMBL" id="CP104778">
    <property type="protein sequence ID" value="WPC21093.1"/>
    <property type="molecule type" value="Genomic_DNA"/>
</dbReference>
<keyword evidence="2" id="KW-1185">Reference proteome</keyword>
<organism evidence="1 2">
    <name type="scientific">Pediococcus inopinatus</name>
    <dbReference type="NCBI Taxonomy" id="114090"/>
    <lineage>
        <taxon>Bacteria</taxon>
        <taxon>Bacillati</taxon>
        <taxon>Bacillota</taxon>
        <taxon>Bacilli</taxon>
        <taxon>Lactobacillales</taxon>
        <taxon>Lactobacillaceae</taxon>
        <taxon>Pediococcus</taxon>
    </lineage>
</organism>
<gene>
    <name evidence="1" type="ORF">N6G96_07290</name>
</gene>
<sequence>MTDRLTIKLTEENQERFSAIEAYAKLNGMGFGKTPAHLSRNKILNLIIENFYELFLKSENDIQHNYRKQLVKYIRVRDRKMDPNTQKLNRLDLITTQNLYMVLELYRALVLDQDQIDKMESMFIKDSAEFKMVKLLTNQIVQDKNRNFNLKGKKGVIK</sequence>
<name>A0ABZ0Q3A8_9LACO</name>
<proteinExistence type="predicted"/>
<protein>
    <submittedName>
        <fullName evidence="1">Uncharacterized protein</fullName>
    </submittedName>
</protein>
<evidence type="ECO:0000313" key="2">
    <source>
        <dbReference type="Proteomes" id="UP001302696"/>
    </source>
</evidence>